<dbReference type="AlphaFoldDB" id="A0A0F9TD69"/>
<gene>
    <name evidence="2" type="ORF">LCGC14_0363460</name>
</gene>
<keyword evidence="1" id="KW-0812">Transmembrane</keyword>
<protein>
    <submittedName>
        <fullName evidence="2">Uncharacterized protein</fullName>
    </submittedName>
</protein>
<feature type="transmembrane region" description="Helical" evidence="1">
    <location>
        <begin position="15"/>
        <end position="34"/>
    </location>
</feature>
<name>A0A0F9TD69_9ZZZZ</name>
<feature type="transmembrane region" description="Helical" evidence="1">
    <location>
        <begin position="40"/>
        <end position="60"/>
    </location>
</feature>
<keyword evidence="1" id="KW-1133">Transmembrane helix</keyword>
<keyword evidence="1" id="KW-0472">Membrane</keyword>
<evidence type="ECO:0000313" key="2">
    <source>
        <dbReference type="EMBL" id="KKN77149.1"/>
    </source>
</evidence>
<organism evidence="2">
    <name type="scientific">marine sediment metagenome</name>
    <dbReference type="NCBI Taxonomy" id="412755"/>
    <lineage>
        <taxon>unclassified sequences</taxon>
        <taxon>metagenomes</taxon>
        <taxon>ecological metagenomes</taxon>
    </lineage>
</organism>
<accession>A0A0F9TD69</accession>
<reference evidence="2" key="1">
    <citation type="journal article" date="2015" name="Nature">
        <title>Complex archaea that bridge the gap between prokaryotes and eukaryotes.</title>
        <authorList>
            <person name="Spang A."/>
            <person name="Saw J.H."/>
            <person name="Jorgensen S.L."/>
            <person name="Zaremba-Niedzwiedzka K."/>
            <person name="Martijn J."/>
            <person name="Lind A.E."/>
            <person name="van Eijk R."/>
            <person name="Schleper C."/>
            <person name="Guy L."/>
            <person name="Ettema T.J."/>
        </authorList>
    </citation>
    <scope>NUCLEOTIDE SEQUENCE</scope>
</reference>
<proteinExistence type="predicted"/>
<evidence type="ECO:0000256" key="1">
    <source>
        <dbReference type="SAM" id="Phobius"/>
    </source>
</evidence>
<dbReference type="EMBL" id="LAZR01000284">
    <property type="protein sequence ID" value="KKN77149.1"/>
    <property type="molecule type" value="Genomic_DNA"/>
</dbReference>
<sequence>MINSEQTRKEFKRGIIVMSLVFIWGLLGMLIISALLGKFYIWHLSWNLVPVVAFLAALMYDVKHEEIPDVEVEPKPGGVWTELGEDKITIIREASPLVEKKYTGIY</sequence>
<comment type="caution">
    <text evidence="2">The sequence shown here is derived from an EMBL/GenBank/DDBJ whole genome shotgun (WGS) entry which is preliminary data.</text>
</comment>